<evidence type="ECO:0000259" key="1">
    <source>
        <dbReference type="PROSITE" id="PS51186"/>
    </source>
</evidence>
<dbReference type="SUPFAM" id="SSF55729">
    <property type="entry name" value="Acyl-CoA N-acyltransferases (Nat)"/>
    <property type="match status" value="1"/>
</dbReference>
<sequence length="255" mass="27696">MTKPPGPLHEGFGGAAASHESARLDISATTVQAAPGFISGVELVLFPLRDTTSLYKEVSIPEGQVVVRPLEEEDVVGSSVLLSRAFAGSPEALTFNDVTLYRKYYRKMLEANDWSKGLVLVARLTPTDPSILPKGRKVMLIGTMSISFDESTRIREVYPTPPAGAAYLTNMAIDQRFRRRGVASLLLTGGLEGARASGCCNQVYLHVRDKDTPALALYQKMGFESHKKESVPGGVFGMLSGRKPQTLMRIALEPL</sequence>
<gene>
    <name evidence="2" type="ORF">WJX73_001940</name>
</gene>
<dbReference type="PANTHER" id="PTHR47489">
    <property type="entry name" value="ACYL-COA N-ACYLTRANSFERASES (NAT) SUPERFAMILY PROTEIN"/>
    <property type="match status" value="1"/>
</dbReference>
<comment type="caution">
    <text evidence="2">The sequence shown here is derived from an EMBL/GenBank/DDBJ whole genome shotgun (WGS) entry which is preliminary data.</text>
</comment>
<evidence type="ECO:0000313" key="2">
    <source>
        <dbReference type="EMBL" id="KAK9814915.1"/>
    </source>
</evidence>
<dbReference type="GO" id="GO:0016747">
    <property type="term" value="F:acyltransferase activity, transferring groups other than amino-acyl groups"/>
    <property type="evidence" value="ECO:0007669"/>
    <property type="project" value="InterPro"/>
</dbReference>
<proteinExistence type="predicted"/>
<dbReference type="PROSITE" id="PS51186">
    <property type="entry name" value="GNAT"/>
    <property type="match status" value="1"/>
</dbReference>
<dbReference type="AlphaFoldDB" id="A0AAW1PYN9"/>
<dbReference type="CDD" id="cd04301">
    <property type="entry name" value="NAT_SF"/>
    <property type="match status" value="1"/>
</dbReference>
<evidence type="ECO:0000313" key="3">
    <source>
        <dbReference type="Proteomes" id="UP001465755"/>
    </source>
</evidence>
<dbReference type="InterPro" id="IPR016181">
    <property type="entry name" value="Acyl_CoA_acyltransferase"/>
</dbReference>
<dbReference type="InterPro" id="IPR000182">
    <property type="entry name" value="GNAT_dom"/>
</dbReference>
<dbReference type="Pfam" id="PF00583">
    <property type="entry name" value="Acetyltransf_1"/>
    <property type="match status" value="1"/>
</dbReference>
<dbReference type="Proteomes" id="UP001465755">
    <property type="component" value="Unassembled WGS sequence"/>
</dbReference>
<name>A0AAW1PYN9_9CHLO</name>
<organism evidence="2 3">
    <name type="scientific">Symbiochloris irregularis</name>
    <dbReference type="NCBI Taxonomy" id="706552"/>
    <lineage>
        <taxon>Eukaryota</taxon>
        <taxon>Viridiplantae</taxon>
        <taxon>Chlorophyta</taxon>
        <taxon>core chlorophytes</taxon>
        <taxon>Trebouxiophyceae</taxon>
        <taxon>Trebouxiales</taxon>
        <taxon>Trebouxiaceae</taxon>
        <taxon>Symbiochloris</taxon>
    </lineage>
</organism>
<dbReference type="Gene3D" id="3.40.630.30">
    <property type="match status" value="1"/>
</dbReference>
<dbReference type="PANTHER" id="PTHR47489:SF2">
    <property type="entry name" value="GCN5-RELATED N-ACETYLTRANSFERASE 5, CHLOROPLASTIC"/>
    <property type="match status" value="1"/>
</dbReference>
<accession>A0AAW1PYN9</accession>
<keyword evidence="3" id="KW-1185">Reference proteome</keyword>
<protein>
    <recommendedName>
        <fullName evidence="1">N-acetyltransferase domain-containing protein</fullName>
    </recommendedName>
</protein>
<feature type="domain" description="N-acetyltransferase" evidence="1">
    <location>
        <begin position="65"/>
        <end position="253"/>
    </location>
</feature>
<reference evidence="2 3" key="1">
    <citation type="journal article" date="2024" name="Nat. Commun.">
        <title>Phylogenomics reveals the evolutionary origins of lichenization in chlorophyte algae.</title>
        <authorList>
            <person name="Puginier C."/>
            <person name="Libourel C."/>
            <person name="Otte J."/>
            <person name="Skaloud P."/>
            <person name="Haon M."/>
            <person name="Grisel S."/>
            <person name="Petersen M."/>
            <person name="Berrin J.G."/>
            <person name="Delaux P.M."/>
            <person name="Dal Grande F."/>
            <person name="Keller J."/>
        </authorList>
    </citation>
    <scope>NUCLEOTIDE SEQUENCE [LARGE SCALE GENOMIC DNA]</scope>
    <source>
        <strain evidence="2 3">SAG 2036</strain>
    </source>
</reference>
<dbReference type="EMBL" id="JALJOQ010000001">
    <property type="protein sequence ID" value="KAK9814915.1"/>
    <property type="molecule type" value="Genomic_DNA"/>
</dbReference>